<accession>A0A6G1EW51</accession>
<organism evidence="1 2">
    <name type="scientific">Oryza meyeriana var. granulata</name>
    <dbReference type="NCBI Taxonomy" id="110450"/>
    <lineage>
        <taxon>Eukaryota</taxon>
        <taxon>Viridiplantae</taxon>
        <taxon>Streptophyta</taxon>
        <taxon>Embryophyta</taxon>
        <taxon>Tracheophyta</taxon>
        <taxon>Spermatophyta</taxon>
        <taxon>Magnoliopsida</taxon>
        <taxon>Liliopsida</taxon>
        <taxon>Poales</taxon>
        <taxon>Poaceae</taxon>
        <taxon>BOP clade</taxon>
        <taxon>Oryzoideae</taxon>
        <taxon>Oryzeae</taxon>
        <taxon>Oryzinae</taxon>
        <taxon>Oryza</taxon>
        <taxon>Oryza meyeriana</taxon>
    </lineage>
</organism>
<protein>
    <submittedName>
        <fullName evidence="1">Uncharacterized protein</fullName>
    </submittedName>
</protein>
<dbReference type="EMBL" id="SPHZ02000002">
    <property type="protein sequence ID" value="KAF0928870.1"/>
    <property type="molecule type" value="Genomic_DNA"/>
</dbReference>
<proteinExistence type="predicted"/>
<reference evidence="1 2" key="1">
    <citation type="submission" date="2019-11" db="EMBL/GenBank/DDBJ databases">
        <title>Whole genome sequence of Oryza granulata.</title>
        <authorList>
            <person name="Li W."/>
        </authorList>
    </citation>
    <scope>NUCLEOTIDE SEQUENCE [LARGE SCALE GENOMIC DNA]</scope>
    <source>
        <strain evidence="2">cv. Menghai</strain>
        <tissue evidence="1">Leaf</tissue>
    </source>
</reference>
<evidence type="ECO:0000313" key="1">
    <source>
        <dbReference type="EMBL" id="KAF0928870.1"/>
    </source>
</evidence>
<name>A0A6G1EW51_9ORYZ</name>
<keyword evidence="2" id="KW-1185">Reference proteome</keyword>
<gene>
    <name evidence="1" type="ORF">E2562_010728</name>
</gene>
<evidence type="ECO:0000313" key="2">
    <source>
        <dbReference type="Proteomes" id="UP000479710"/>
    </source>
</evidence>
<dbReference type="Proteomes" id="UP000479710">
    <property type="component" value="Unassembled WGS sequence"/>
</dbReference>
<comment type="caution">
    <text evidence="1">The sequence shown here is derived from an EMBL/GenBank/DDBJ whole genome shotgun (WGS) entry which is preliminary data.</text>
</comment>
<sequence length="113" mass="12459">MVVESNKLSRMQHLFYMLGKLESSGDGNHRLATNGLCTLTRSLPTVVGPAPAFAGAEQWLFYASLIKFRKVSLRFTLTNTAIAQASTCDAAAMAPRSFHVINFSVMQWATLNY</sequence>
<dbReference type="OrthoDB" id="1908565at2759"/>
<dbReference type="AlphaFoldDB" id="A0A6G1EW51"/>